<dbReference type="HOGENOM" id="CLU_2581946_0_0_11"/>
<organism evidence="1 2">
    <name type="scientific">Scardovia wiggsiae F0424</name>
    <dbReference type="NCBI Taxonomy" id="857290"/>
    <lineage>
        <taxon>Bacteria</taxon>
        <taxon>Bacillati</taxon>
        <taxon>Actinomycetota</taxon>
        <taxon>Actinomycetes</taxon>
        <taxon>Bifidobacteriales</taxon>
        <taxon>Bifidobacteriaceae</taxon>
        <taxon>Scardovia</taxon>
    </lineage>
</organism>
<evidence type="ECO:0000313" key="2">
    <source>
        <dbReference type="Proteomes" id="UP000006415"/>
    </source>
</evidence>
<dbReference type="EMBL" id="AGZS01000001">
    <property type="protein sequence ID" value="EJD65505.1"/>
    <property type="molecule type" value="Genomic_DNA"/>
</dbReference>
<evidence type="ECO:0000313" key="1">
    <source>
        <dbReference type="EMBL" id="EJD65505.1"/>
    </source>
</evidence>
<gene>
    <name evidence="1" type="ORF">HMPREF9156_00269</name>
</gene>
<comment type="caution">
    <text evidence="1">The sequence shown here is derived from an EMBL/GenBank/DDBJ whole genome shotgun (WGS) entry which is preliminary data.</text>
</comment>
<name>J0D690_9BIFI</name>
<dbReference type="Proteomes" id="UP000006415">
    <property type="component" value="Unassembled WGS sequence"/>
</dbReference>
<dbReference type="AlphaFoldDB" id="J0D690"/>
<protein>
    <submittedName>
        <fullName evidence="1">Uncharacterized protein</fullName>
    </submittedName>
</protein>
<sequence length="78" mass="8928">MGFVAGVMTVAKANAYVKDHTPKHAREFVLGPDQENVAMRTLRGLFEDFNSYRKDRESQLNADYVEKYVSRSGSDRKQ</sequence>
<accession>J0D690</accession>
<dbReference type="STRING" id="857290.HMPREF9156_00269"/>
<reference evidence="1 2" key="1">
    <citation type="submission" date="2012-01" db="EMBL/GenBank/DDBJ databases">
        <title>The Genome Sequence of Scardovia wiggsiae F0424.</title>
        <authorList>
            <consortium name="The Broad Institute Genome Sequencing Platform"/>
            <person name="Earl A."/>
            <person name="Ward D."/>
            <person name="Feldgarden M."/>
            <person name="Gevers D."/>
            <person name="Izard J."/>
            <person name="Ganesan A."/>
            <person name="Baranova O.V."/>
            <person name="Blanton J.M."/>
            <person name="Tanner A.C."/>
            <person name="Mathney J."/>
            <person name="Dewhirst F.E."/>
            <person name="Young S.K."/>
            <person name="Zeng Q."/>
            <person name="Gargeya S."/>
            <person name="Fitzgerald M."/>
            <person name="Haas B."/>
            <person name="Abouelleil A."/>
            <person name="Alvarado L."/>
            <person name="Arachchi H.M."/>
            <person name="Berlin A."/>
            <person name="Chapman S.B."/>
            <person name="Gearin G."/>
            <person name="Goldberg J."/>
            <person name="Griggs A."/>
            <person name="Gujja S."/>
            <person name="Hansen M."/>
            <person name="Heiman D."/>
            <person name="Howarth C."/>
            <person name="Larimer J."/>
            <person name="Lui A."/>
            <person name="MacDonald P.J.P."/>
            <person name="McCowen C."/>
            <person name="Montmayeur A."/>
            <person name="Murphy C."/>
            <person name="Neiman D."/>
            <person name="Pearson M."/>
            <person name="Priest M."/>
            <person name="Roberts A."/>
            <person name="Saif S."/>
            <person name="Shea T."/>
            <person name="Sisk P."/>
            <person name="Stolte C."/>
            <person name="Sykes S."/>
            <person name="Wortman J."/>
            <person name="Nusbaum C."/>
            <person name="Birren B."/>
        </authorList>
    </citation>
    <scope>NUCLEOTIDE SEQUENCE [LARGE SCALE GENOMIC DNA]</scope>
    <source>
        <strain evidence="1 2">F0424</strain>
    </source>
</reference>
<keyword evidence="2" id="KW-1185">Reference proteome</keyword>
<proteinExistence type="predicted"/>